<keyword evidence="1" id="KW-0812">Transmembrane</keyword>
<organism evidence="3 4">
    <name type="scientific">Desulfofundulus thermobenzoicus</name>
    <dbReference type="NCBI Taxonomy" id="29376"/>
    <lineage>
        <taxon>Bacteria</taxon>
        <taxon>Bacillati</taxon>
        <taxon>Bacillota</taxon>
        <taxon>Clostridia</taxon>
        <taxon>Eubacteriales</taxon>
        <taxon>Peptococcaceae</taxon>
        <taxon>Desulfofundulus</taxon>
    </lineage>
</organism>
<feature type="domain" description="PAS" evidence="2">
    <location>
        <begin position="280"/>
        <end position="326"/>
    </location>
</feature>
<dbReference type="Gene3D" id="3.30.450.20">
    <property type="entry name" value="PAS domain"/>
    <property type="match status" value="1"/>
</dbReference>
<evidence type="ECO:0000256" key="1">
    <source>
        <dbReference type="SAM" id="Phobius"/>
    </source>
</evidence>
<feature type="transmembrane region" description="Helical" evidence="1">
    <location>
        <begin position="15"/>
        <end position="34"/>
    </location>
</feature>
<keyword evidence="4" id="KW-1185">Reference proteome</keyword>
<reference evidence="3 4" key="1">
    <citation type="submission" date="2019-10" db="EMBL/GenBank/DDBJ databases">
        <title>Comparative genomics of sulfur disproportionating microorganisms.</title>
        <authorList>
            <person name="Ward L.M."/>
            <person name="Bertran E."/>
            <person name="Johnston D."/>
        </authorList>
    </citation>
    <scope>NUCLEOTIDE SEQUENCE [LARGE SCALE GENOMIC DNA]</scope>
    <source>
        <strain evidence="3 4">DSM 14055</strain>
    </source>
</reference>
<proteinExistence type="predicted"/>
<dbReference type="Proteomes" id="UP000441717">
    <property type="component" value="Unassembled WGS sequence"/>
</dbReference>
<accession>A0A6N7INB2</accession>
<sequence>MRMDGMKKSITANSAWLMFIMLFFLSIITMLFIVEFRFLKDIMNDYEETIRQVAVNKTGLFLNDLQGVGEGAARKLAGRSDREAALQELPLYDHRITGAYILDAAGRVAARTDTPPADLLQRLPSPRGSRVLGVHAASDGRMVVTVIVPLGEEWLAVDFGLADFQQELAQEFLGDTCKVAVFDPRKTAVVWPFNRESLDSFSGREERFFSGERQYDVSTTTVGDPPWQIYFFLRSNNFDTYRIITIMLLLFALYCCLYQFLVELWGVNSARTYFENIDFTIFNHVHDGVIISNTAGRIIFANRAAHDIFSARGPLKDARLKEILGHIGDGLNQLNHYGTLTLKTADRLLQAVHSPIVKKGKVLGALTVIGTGGREEETGGLVLSRLMEALSQGVVYVDRNHRVVNANLMARCYLGNLEPGMSMDAVDPELAGFIYRNMGARSVKRVHLNSRHLDGEVIFIYDHEGVHAGTLVLLDAPGIKKGTAPLSTGGEEDGQP</sequence>
<evidence type="ECO:0000313" key="3">
    <source>
        <dbReference type="EMBL" id="MQL51495.1"/>
    </source>
</evidence>
<dbReference type="InterPro" id="IPR000014">
    <property type="entry name" value="PAS"/>
</dbReference>
<evidence type="ECO:0000313" key="4">
    <source>
        <dbReference type="Proteomes" id="UP000441717"/>
    </source>
</evidence>
<comment type="caution">
    <text evidence="3">The sequence shown here is derived from an EMBL/GenBank/DDBJ whole genome shotgun (WGS) entry which is preliminary data.</text>
</comment>
<dbReference type="EMBL" id="WHYR01000008">
    <property type="protein sequence ID" value="MQL51495.1"/>
    <property type="molecule type" value="Genomic_DNA"/>
</dbReference>
<protein>
    <submittedName>
        <fullName evidence="3">PAS domain-containing protein</fullName>
    </submittedName>
</protein>
<dbReference type="OrthoDB" id="1803206at2"/>
<dbReference type="Pfam" id="PF13188">
    <property type="entry name" value="PAS_8"/>
    <property type="match status" value="1"/>
</dbReference>
<name>A0A6N7INB2_9FIRM</name>
<evidence type="ECO:0000259" key="2">
    <source>
        <dbReference type="Pfam" id="PF13188"/>
    </source>
</evidence>
<keyword evidence="1" id="KW-1133">Transmembrane helix</keyword>
<dbReference type="AlphaFoldDB" id="A0A6N7INB2"/>
<keyword evidence="1" id="KW-0472">Membrane</keyword>
<feature type="transmembrane region" description="Helical" evidence="1">
    <location>
        <begin position="241"/>
        <end position="261"/>
    </location>
</feature>
<gene>
    <name evidence="3" type="ORF">GFC01_04290</name>
</gene>